<evidence type="ECO:0000256" key="2">
    <source>
        <dbReference type="PROSITE-ProRule" id="PRU00708"/>
    </source>
</evidence>
<keyword evidence="6" id="KW-1185">Reference proteome</keyword>
<comment type="caution">
    <text evidence="5">The sequence shown here is derived from an EMBL/GenBank/DDBJ whole genome shotgun (WGS) entry which is preliminary data.</text>
</comment>
<dbReference type="Gene3D" id="1.25.40.10">
    <property type="entry name" value="Tetratricopeptide repeat domain"/>
    <property type="match status" value="3"/>
</dbReference>
<dbReference type="PANTHER" id="PTHR47447:SF17">
    <property type="entry name" value="OS12G0638900 PROTEIN"/>
    <property type="match status" value="1"/>
</dbReference>
<reference evidence="5" key="1">
    <citation type="submission" date="2021-02" db="EMBL/GenBank/DDBJ databases">
        <authorList>
            <person name="Dougan E. K."/>
            <person name="Rhodes N."/>
            <person name="Thang M."/>
            <person name="Chan C."/>
        </authorList>
    </citation>
    <scope>NUCLEOTIDE SEQUENCE</scope>
</reference>
<dbReference type="SUPFAM" id="SSF46565">
    <property type="entry name" value="Chaperone J-domain"/>
    <property type="match status" value="1"/>
</dbReference>
<sequence>GHQLAPDAVMLSSALFSCSEAAAWPAAMRLLHHARESSLELNTAAANAAIGACAAAGAWQEALDLFQGTEADDITYVAMISALRGPGMWQRALQLLAERRRRVWCCSIVLFGTAIAVFEASGRWQEALATLSDARSETLPSVVAFNATLSAAAKGQQWQRARDLLARARLCQLEPGVVSQNSAISACERGRQWHYAHELLEEMKARTLLPDAVSLSAAVSAGEKGWEWRFPLDLLAWASRARVRTEVVTCNAALSACGQCGQSEAALALFQEMCKAPHLPTPNKVSYNAVISACASGLLWPQGLVLLRRLGEPELPPYNALASSCCRCNELSVSLELLDEARRLGLQLDTLSYLGLAPALGGPSRHPELRHLLAYARDAETTLWPTRSSGRGAQRLTNELGAPLALAEALASESLLSDWAAAGLRRAAYPAVLRLRSLLSQPPGSAGRPLHDSALEQQNSLGGPLTQQTLVDFQLSRELQGPWISFAQASCRRQLQLLGLEHYGPDPEAQHLPAFGASAQCAGRAAGSSLESGETGSPKKASLATLCPVYVDHDRSSHAERHLLLDLLRREQERFHILTPGVWFSEVSRYLKRGGKAPIFMGMSAQKLLDTDQLKEFHWMTVIKQMLLEAMRILVLVDDMLHLPLDPNAASLATLCPVYVDHDRSSHAERRERAPSGEGHADGQAAQKHVPDILGVSRAAPQEDILRAYRGQALKLCLRKRYAPNRPGPSSAAPVVEVQDIFPAWRIRAEAYETLSDPARRSLYNISLVRSGSADGLADALRPPVGAIHGHMLGDHPVELLHVLLQAEPQSWQSLISGLRKSQLQGLLDRLPLAPRVHELVTRVEETDERRVDCLWRSQTEFQAGMEWDNLVFYSPATKAPAAGVYFHTVMVEFQRVLHGYIVDNPTCRLEEALQHVEKHLASRGFSCPLKMRCRVLRNGKKLCSPAVSCVATLLAMRDEVMHASNSALARLRQKWARQSRELGEQNAARSMKRCSQLWGFVFAHLQTLCSVPLVRRRKFCKQPEDVVVQVALDSPFCRTLGSPDELARRLATPTGRDFLGTFLLHDVANDPASPNHKFAAGAWQWLENKRRRWESGYASPSTRSPRSPPIEYYSECFIDTLSQTCLRRILSFAQILDLARCGMANRSLARQVRMVMRDGVAVD</sequence>
<dbReference type="PROSITE" id="PS50076">
    <property type="entry name" value="DNAJ_2"/>
    <property type="match status" value="1"/>
</dbReference>
<feature type="repeat" description="PPR" evidence="2">
    <location>
        <begin position="176"/>
        <end position="210"/>
    </location>
</feature>
<feature type="region of interest" description="Disordered" evidence="3">
    <location>
        <begin position="666"/>
        <end position="687"/>
    </location>
</feature>
<dbReference type="InterPro" id="IPR002885">
    <property type="entry name" value="PPR_rpt"/>
</dbReference>
<accession>A0A812TIU3</accession>
<dbReference type="Pfam" id="PF01535">
    <property type="entry name" value="PPR"/>
    <property type="match status" value="2"/>
</dbReference>
<proteinExistence type="predicted"/>
<dbReference type="OrthoDB" id="10601981at2759"/>
<dbReference type="InterPro" id="IPR011990">
    <property type="entry name" value="TPR-like_helical_dom_sf"/>
</dbReference>
<dbReference type="InterPro" id="IPR001623">
    <property type="entry name" value="DnaJ_domain"/>
</dbReference>
<name>A0A812TIU3_9DINO</name>
<dbReference type="CDD" id="cd06257">
    <property type="entry name" value="DnaJ"/>
    <property type="match status" value="1"/>
</dbReference>
<gene>
    <name evidence="5" type="ORF">SNAT2548_LOCUS29371</name>
</gene>
<dbReference type="AlphaFoldDB" id="A0A812TIU3"/>
<evidence type="ECO:0000313" key="5">
    <source>
        <dbReference type="EMBL" id="CAE7524744.1"/>
    </source>
</evidence>
<evidence type="ECO:0000256" key="1">
    <source>
        <dbReference type="ARBA" id="ARBA00022737"/>
    </source>
</evidence>
<dbReference type="PROSITE" id="PS51375">
    <property type="entry name" value="PPR"/>
    <property type="match status" value="3"/>
</dbReference>
<protein>
    <recommendedName>
        <fullName evidence="4">J domain-containing protein</fullName>
    </recommendedName>
</protein>
<organism evidence="5 6">
    <name type="scientific">Symbiodinium natans</name>
    <dbReference type="NCBI Taxonomy" id="878477"/>
    <lineage>
        <taxon>Eukaryota</taxon>
        <taxon>Sar</taxon>
        <taxon>Alveolata</taxon>
        <taxon>Dinophyceae</taxon>
        <taxon>Suessiales</taxon>
        <taxon>Symbiodiniaceae</taxon>
        <taxon>Symbiodinium</taxon>
    </lineage>
</organism>
<feature type="repeat" description="PPR" evidence="2">
    <location>
        <begin position="246"/>
        <end position="280"/>
    </location>
</feature>
<dbReference type="Gene3D" id="1.10.287.110">
    <property type="entry name" value="DnaJ domain"/>
    <property type="match status" value="1"/>
</dbReference>
<dbReference type="PANTHER" id="PTHR47447">
    <property type="entry name" value="OS03G0856100 PROTEIN"/>
    <property type="match status" value="1"/>
</dbReference>
<dbReference type="InterPro" id="IPR036869">
    <property type="entry name" value="J_dom_sf"/>
</dbReference>
<evidence type="ECO:0000259" key="4">
    <source>
        <dbReference type="PROSITE" id="PS50076"/>
    </source>
</evidence>
<dbReference type="NCBIfam" id="TIGR00756">
    <property type="entry name" value="PPR"/>
    <property type="match status" value="1"/>
</dbReference>
<evidence type="ECO:0000256" key="3">
    <source>
        <dbReference type="SAM" id="MobiDB-lite"/>
    </source>
</evidence>
<feature type="domain" description="J" evidence="4">
    <location>
        <begin position="689"/>
        <end position="768"/>
    </location>
</feature>
<dbReference type="Proteomes" id="UP000604046">
    <property type="component" value="Unassembled WGS sequence"/>
</dbReference>
<feature type="repeat" description="PPR" evidence="2">
    <location>
        <begin position="314"/>
        <end position="348"/>
    </location>
</feature>
<dbReference type="Pfam" id="PF13041">
    <property type="entry name" value="PPR_2"/>
    <property type="match status" value="1"/>
</dbReference>
<evidence type="ECO:0000313" key="6">
    <source>
        <dbReference type="Proteomes" id="UP000604046"/>
    </source>
</evidence>
<feature type="non-terminal residue" evidence="5">
    <location>
        <position position="1"/>
    </location>
</feature>
<dbReference type="EMBL" id="CAJNDS010002556">
    <property type="protein sequence ID" value="CAE7524744.1"/>
    <property type="molecule type" value="Genomic_DNA"/>
</dbReference>
<feature type="compositionally biased region" description="Basic and acidic residues" evidence="3">
    <location>
        <begin position="666"/>
        <end position="681"/>
    </location>
</feature>
<keyword evidence="1" id="KW-0677">Repeat</keyword>